<sequence length="318" mass="36346">MKQEALTAVVSCLSLSGKRLDQVLSKMFSEYSRSYLKKLILKNKVVIDSDIVNRPDKTILGGEIISIYPYFTIATQNLPENIDLDIVYEDNEILVINKPAGFVVHPGSGNNTGTLLNALLYRYKDIKNLPRSGIVHRLDKNTSGLMVVAKTMFSYNYLVALLKKRNICREYQGIVKGNMISGGTIDAPIQRHLYKRTCMMVHNLGKRSVTHYKIIHRFKFHTHIQIRLDTGRTHQIRVHMLHIGHPLIGDSLYGGLNRFSQFVNHKPCNYISQVIKFPRQALHAGYISFRHPITRNLISWTIPLPKDIKNLLLCLSKI</sequence>
<dbReference type="InterPro" id="IPR006225">
    <property type="entry name" value="PsdUridine_synth_RluC/D"/>
</dbReference>
<evidence type="ECO:0000256" key="4">
    <source>
        <dbReference type="PIRSR" id="PIRSR606225-1"/>
    </source>
</evidence>
<dbReference type="InterPro" id="IPR006224">
    <property type="entry name" value="PsdUridine_synth_RluA-like_CS"/>
</dbReference>
<dbReference type="PANTHER" id="PTHR21600">
    <property type="entry name" value="MITOCHONDRIAL RNA PSEUDOURIDINE SYNTHASE"/>
    <property type="match status" value="1"/>
</dbReference>
<accession>A0A4D6XV11</accession>
<comment type="catalytic activity">
    <reaction evidence="3">
        <text>uridine(1911/1915/1917) in 23S rRNA = pseudouridine(1911/1915/1917) in 23S rRNA</text>
        <dbReference type="Rhea" id="RHEA:42524"/>
        <dbReference type="Rhea" id="RHEA-COMP:10097"/>
        <dbReference type="Rhea" id="RHEA-COMP:10098"/>
        <dbReference type="ChEBI" id="CHEBI:65314"/>
        <dbReference type="ChEBI" id="CHEBI:65315"/>
        <dbReference type="EC" id="5.4.99.23"/>
    </reaction>
</comment>
<evidence type="ECO:0000256" key="2">
    <source>
        <dbReference type="ARBA" id="ARBA00023235"/>
    </source>
</evidence>
<protein>
    <recommendedName>
        <fullName evidence="6">Pseudouridine synthase</fullName>
        <ecNumber evidence="6">5.4.99.-</ecNumber>
    </recommendedName>
</protein>
<dbReference type="OrthoDB" id="9807829at2"/>
<dbReference type="CDD" id="cd00165">
    <property type="entry name" value="S4"/>
    <property type="match status" value="1"/>
</dbReference>
<dbReference type="Pfam" id="PF01479">
    <property type="entry name" value="S4"/>
    <property type="match status" value="1"/>
</dbReference>
<dbReference type="GO" id="GO:0003723">
    <property type="term" value="F:RNA binding"/>
    <property type="evidence" value="ECO:0007669"/>
    <property type="project" value="UniProtKB-KW"/>
</dbReference>
<dbReference type="GO" id="GO:0160140">
    <property type="term" value="F:23S rRNA pseudouridine(1911/1915/1917) synthase activity"/>
    <property type="evidence" value="ECO:0007669"/>
    <property type="project" value="UniProtKB-EC"/>
</dbReference>
<organism evidence="8 9">
    <name type="scientific">Buchnera aphidicola</name>
    <name type="common">Hyadaphis tataricae</name>
    <dbReference type="NCBI Taxonomy" id="1241859"/>
    <lineage>
        <taxon>Bacteria</taxon>
        <taxon>Pseudomonadati</taxon>
        <taxon>Pseudomonadota</taxon>
        <taxon>Gammaproteobacteria</taxon>
        <taxon>Enterobacterales</taxon>
        <taxon>Erwiniaceae</taxon>
        <taxon>Buchnera</taxon>
    </lineage>
</organism>
<dbReference type="InterPro" id="IPR050188">
    <property type="entry name" value="RluA_PseudoU_synthase"/>
</dbReference>
<dbReference type="AlphaFoldDB" id="A0A4D6XV11"/>
<dbReference type="SMART" id="SM00363">
    <property type="entry name" value="S4"/>
    <property type="match status" value="1"/>
</dbReference>
<name>A0A4D6XV11_9GAMM</name>
<evidence type="ECO:0000256" key="6">
    <source>
        <dbReference type="RuleBase" id="RU362028"/>
    </source>
</evidence>
<feature type="active site" evidence="4">
    <location>
        <position position="139"/>
    </location>
</feature>
<dbReference type="CDD" id="cd02869">
    <property type="entry name" value="PseudoU_synth_RluA_like"/>
    <property type="match status" value="1"/>
</dbReference>
<comment type="function">
    <text evidence="6">Responsible for synthesis of pseudouridine from uracil.</text>
</comment>
<proteinExistence type="inferred from homology"/>
<evidence type="ECO:0000256" key="1">
    <source>
        <dbReference type="ARBA" id="ARBA00010876"/>
    </source>
</evidence>
<evidence type="ECO:0000259" key="7">
    <source>
        <dbReference type="SMART" id="SM00363"/>
    </source>
</evidence>
<evidence type="ECO:0000256" key="5">
    <source>
        <dbReference type="PROSITE-ProRule" id="PRU00182"/>
    </source>
</evidence>
<dbReference type="Pfam" id="PF00849">
    <property type="entry name" value="PseudoU_synth_2"/>
    <property type="match status" value="1"/>
</dbReference>
<dbReference type="NCBIfam" id="NF008385">
    <property type="entry name" value="PRK11180.1"/>
    <property type="match status" value="1"/>
</dbReference>
<dbReference type="InterPro" id="IPR036986">
    <property type="entry name" value="S4_RNA-bd_sf"/>
</dbReference>
<dbReference type="InterPro" id="IPR020103">
    <property type="entry name" value="PsdUridine_synth_cat_dom_sf"/>
</dbReference>
<reference evidence="8 9" key="1">
    <citation type="submission" date="2018-12" db="EMBL/GenBank/DDBJ databases">
        <authorList>
            <person name="Chong R.A."/>
        </authorList>
    </citation>
    <scope>NUCLEOTIDE SEQUENCE [LARGE SCALE GENOMIC DNA]</scope>
    <source>
        <strain evidence="8 9">Hta</strain>
    </source>
</reference>
<keyword evidence="2 6" id="KW-0413">Isomerase</keyword>
<evidence type="ECO:0000313" key="8">
    <source>
        <dbReference type="EMBL" id="QCI21692.1"/>
    </source>
</evidence>
<evidence type="ECO:0000256" key="3">
    <source>
        <dbReference type="ARBA" id="ARBA00036882"/>
    </source>
</evidence>
<evidence type="ECO:0000313" key="9">
    <source>
        <dbReference type="Proteomes" id="UP000298773"/>
    </source>
</evidence>
<dbReference type="NCBIfam" id="TIGR00005">
    <property type="entry name" value="rluA_subfam"/>
    <property type="match status" value="1"/>
</dbReference>
<feature type="domain" description="RNA-binding S4" evidence="7">
    <location>
        <begin position="18"/>
        <end position="77"/>
    </location>
</feature>
<dbReference type="InterPro" id="IPR002942">
    <property type="entry name" value="S4_RNA-bd"/>
</dbReference>
<gene>
    <name evidence="8" type="primary">rluD</name>
    <name evidence="8" type="ORF">D9V69_01995</name>
</gene>
<reference evidence="8 9" key="2">
    <citation type="submission" date="2019-05" db="EMBL/GenBank/DDBJ databases">
        <title>Genome evolution of the obligate endosymbiont Buchnera aphidicola.</title>
        <authorList>
            <person name="Moran N.A."/>
        </authorList>
    </citation>
    <scope>NUCLEOTIDE SEQUENCE [LARGE SCALE GENOMIC DNA]</scope>
    <source>
        <strain evidence="8 9">Hta</strain>
    </source>
</reference>
<dbReference type="GO" id="GO:0000455">
    <property type="term" value="P:enzyme-directed rRNA pseudouridine synthesis"/>
    <property type="evidence" value="ECO:0007669"/>
    <property type="project" value="TreeGrafter"/>
</dbReference>
<dbReference type="SUPFAM" id="SSF55174">
    <property type="entry name" value="Alpha-L RNA-binding motif"/>
    <property type="match status" value="1"/>
</dbReference>
<comment type="catalytic activity">
    <reaction evidence="6">
        <text>a uridine in RNA = a pseudouridine in RNA</text>
        <dbReference type="Rhea" id="RHEA:48348"/>
        <dbReference type="Rhea" id="RHEA-COMP:12068"/>
        <dbReference type="Rhea" id="RHEA-COMP:12069"/>
        <dbReference type="ChEBI" id="CHEBI:65314"/>
        <dbReference type="ChEBI" id="CHEBI:65315"/>
    </reaction>
</comment>
<dbReference type="EMBL" id="CP034873">
    <property type="protein sequence ID" value="QCI21692.1"/>
    <property type="molecule type" value="Genomic_DNA"/>
</dbReference>
<dbReference type="PROSITE" id="PS01129">
    <property type="entry name" value="PSI_RLU"/>
    <property type="match status" value="1"/>
</dbReference>
<dbReference type="Proteomes" id="UP000298773">
    <property type="component" value="Chromosome"/>
</dbReference>
<dbReference type="InterPro" id="IPR006145">
    <property type="entry name" value="PsdUridine_synth_RsuA/RluA"/>
</dbReference>
<dbReference type="SUPFAM" id="SSF55120">
    <property type="entry name" value="Pseudouridine synthase"/>
    <property type="match status" value="1"/>
</dbReference>
<dbReference type="Gene3D" id="3.30.2350.10">
    <property type="entry name" value="Pseudouridine synthase"/>
    <property type="match status" value="1"/>
</dbReference>
<dbReference type="PANTHER" id="PTHR21600:SF44">
    <property type="entry name" value="RIBOSOMAL LARGE SUBUNIT PSEUDOURIDINE SYNTHASE D"/>
    <property type="match status" value="1"/>
</dbReference>
<dbReference type="RefSeq" id="WP_158356662.1">
    <property type="nucleotide sequence ID" value="NZ_CP034873.1"/>
</dbReference>
<keyword evidence="5" id="KW-0694">RNA-binding</keyword>
<dbReference type="EC" id="5.4.99.-" evidence="6"/>
<comment type="similarity">
    <text evidence="1 6">Belongs to the pseudouridine synthase RluA family.</text>
</comment>
<dbReference type="Gene3D" id="3.10.290.10">
    <property type="entry name" value="RNA-binding S4 domain"/>
    <property type="match status" value="1"/>
</dbReference>
<dbReference type="PROSITE" id="PS50889">
    <property type="entry name" value="S4"/>
    <property type="match status" value="1"/>
</dbReference>